<feature type="compositionally biased region" description="Low complexity" evidence="1">
    <location>
        <begin position="157"/>
        <end position="186"/>
    </location>
</feature>
<accession>E6S8A6</accession>
<dbReference type="eggNOG" id="COG2919">
    <property type="taxonomic scope" value="Bacteria"/>
</dbReference>
<sequence length="223" mass="22510">MSQATATARPLRSPARAPRRGPTPMPLRVIPARITTTGHGAFASICVVLLTTGLVALLLLNTALAHGSLELGQLTRESAVLSETAGNLQEEIDRASASGALAQQASRLGLVRANERAHIDLVNGKVTGTAYPATRALALTVVTSPTPVAKPRPTPAAKPAGKPAATPTGTPTATAGATPRTPNATASAPTTGTLGSSPIATPTSDSSAPEPTPNQTPTQMTTR</sequence>
<organism evidence="3 4">
    <name type="scientific">Intrasporangium calvum (strain ATCC 23552 / DSM 43043 / JCM 3097 / NBRC 12989 / NCIMB 10167 / NRRL B-3866 / 7 KIP)</name>
    <dbReference type="NCBI Taxonomy" id="710696"/>
    <lineage>
        <taxon>Bacteria</taxon>
        <taxon>Bacillati</taxon>
        <taxon>Actinomycetota</taxon>
        <taxon>Actinomycetes</taxon>
        <taxon>Micrococcales</taxon>
        <taxon>Intrasporangiaceae</taxon>
        <taxon>Intrasporangium</taxon>
    </lineage>
</organism>
<gene>
    <name evidence="3" type="ordered locus">Intca_1512</name>
</gene>
<dbReference type="Proteomes" id="UP000008914">
    <property type="component" value="Chromosome"/>
</dbReference>
<keyword evidence="2" id="KW-0472">Membrane</keyword>
<keyword evidence="2" id="KW-1133">Transmembrane helix</keyword>
<protein>
    <recommendedName>
        <fullName evidence="5">Cell division protein FtsL</fullName>
    </recommendedName>
</protein>
<dbReference type="EMBL" id="CP002343">
    <property type="protein sequence ID" value="ADU48027.1"/>
    <property type="molecule type" value="Genomic_DNA"/>
</dbReference>
<dbReference type="OrthoDB" id="4870614at2"/>
<feature type="compositionally biased region" description="Low complexity" evidence="1">
    <location>
        <begin position="213"/>
        <end position="223"/>
    </location>
</feature>
<dbReference type="RefSeq" id="WP_013492343.1">
    <property type="nucleotide sequence ID" value="NC_014830.1"/>
</dbReference>
<dbReference type="KEGG" id="ica:Intca_1512"/>
<dbReference type="STRING" id="710696.Intca_1512"/>
<feature type="region of interest" description="Disordered" evidence="1">
    <location>
        <begin position="145"/>
        <end position="223"/>
    </location>
</feature>
<evidence type="ECO:0000256" key="2">
    <source>
        <dbReference type="SAM" id="Phobius"/>
    </source>
</evidence>
<feature type="region of interest" description="Disordered" evidence="1">
    <location>
        <begin position="1"/>
        <end position="26"/>
    </location>
</feature>
<reference evidence="3 4" key="1">
    <citation type="journal article" date="2010" name="Stand. Genomic Sci.">
        <title>Complete genome sequence of Intrasporangium calvum type strain (7 KIP).</title>
        <authorList>
            <person name="Del Rio T.G."/>
            <person name="Chertkov O."/>
            <person name="Yasawong M."/>
            <person name="Lucas S."/>
            <person name="Deshpande S."/>
            <person name="Cheng J.F."/>
            <person name="Detter C."/>
            <person name="Tapia R."/>
            <person name="Han C."/>
            <person name="Goodwin L."/>
            <person name="Pitluck S."/>
            <person name="Liolios K."/>
            <person name="Ivanova N."/>
            <person name="Mavromatis K."/>
            <person name="Pati A."/>
            <person name="Chen A."/>
            <person name="Palaniappan K."/>
            <person name="Land M."/>
            <person name="Hauser L."/>
            <person name="Chang Y.J."/>
            <person name="Jeffries C.D."/>
            <person name="Rohde M."/>
            <person name="Pukall R."/>
            <person name="Sikorski J."/>
            <person name="Goker M."/>
            <person name="Woyke T."/>
            <person name="Bristow J."/>
            <person name="Eisen J.A."/>
            <person name="Markowitz V."/>
            <person name="Hugenholtz P."/>
            <person name="Kyrpides N.C."/>
            <person name="Klenk H.P."/>
            <person name="Lapidus A."/>
        </authorList>
    </citation>
    <scope>NUCLEOTIDE SEQUENCE [LARGE SCALE GENOMIC DNA]</scope>
    <source>
        <strain evidence="4">ATCC 23552 / DSM 43043 / JCM 3097 / NBRC 12989 / 7 KIP</strain>
    </source>
</reference>
<feature type="compositionally biased region" description="Low complexity" evidence="1">
    <location>
        <begin position="1"/>
        <end position="22"/>
    </location>
</feature>
<evidence type="ECO:0008006" key="5">
    <source>
        <dbReference type="Google" id="ProtNLM"/>
    </source>
</evidence>
<proteinExistence type="predicted"/>
<dbReference type="AlphaFoldDB" id="E6S8A6"/>
<name>E6S8A6_INTC7</name>
<evidence type="ECO:0000256" key="1">
    <source>
        <dbReference type="SAM" id="MobiDB-lite"/>
    </source>
</evidence>
<keyword evidence="2" id="KW-0812">Transmembrane</keyword>
<keyword evidence="4" id="KW-1185">Reference proteome</keyword>
<feature type="compositionally biased region" description="Polar residues" evidence="1">
    <location>
        <begin position="187"/>
        <end position="207"/>
    </location>
</feature>
<evidence type="ECO:0000313" key="4">
    <source>
        <dbReference type="Proteomes" id="UP000008914"/>
    </source>
</evidence>
<dbReference type="HOGENOM" id="CLU_1238822_0_0_11"/>
<feature type="transmembrane region" description="Helical" evidence="2">
    <location>
        <begin position="41"/>
        <end position="60"/>
    </location>
</feature>
<evidence type="ECO:0000313" key="3">
    <source>
        <dbReference type="EMBL" id="ADU48027.1"/>
    </source>
</evidence>